<dbReference type="CDD" id="cd06588">
    <property type="entry name" value="PhnB_like"/>
    <property type="match status" value="1"/>
</dbReference>
<feature type="domain" description="Glyoxalase/fosfomycin resistance/dioxygenase" evidence="1">
    <location>
        <begin position="12"/>
        <end position="128"/>
    </location>
</feature>
<accession>A0A927H8G2</accession>
<evidence type="ECO:0000313" key="2">
    <source>
        <dbReference type="EMBL" id="MBD2870589.1"/>
    </source>
</evidence>
<dbReference type="Proteomes" id="UP000632125">
    <property type="component" value="Unassembled WGS sequence"/>
</dbReference>
<comment type="caution">
    <text evidence="2">The sequence shown here is derived from an EMBL/GenBank/DDBJ whole genome shotgun (WGS) entry which is preliminary data.</text>
</comment>
<dbReference type="Pfam" id="PF00903">
    <property type="entry name" value="Glyoxalase"/>
    <property type="match status" value="1"/>
</dbReference>
<organism evidence="2 3">
    <name type="scientific">Paenibacillus arenilitoris</name>
    <dbReference type="NCBI Taxonomy" id="2772299"/>
    <lineage>
        <taxon>Bacteria</taxon>
        <taxon>Bacillati</taxon>
        <taxon>Bacillota</taxon>
        <taxon>Bacilli</taxon>
        <taxon>Bacillales</taxon>
        <taxon>Paenibacillaceae</taxon>
        <taxon>Paenibacillus</taxon>
    </lineage>
</organism>
<dbReference type="SUPFAM" id="SSF54593">
    <property type="entry name" value="Glyoxalase/Bleomycin resistance protein/Dihydroxybiphenyl dioxygenase"/>
    <property type="match status" value="1"/>
</dbReference>
<sequence length="131" mass="14208">MKAQLTPYIMSENAKKQAEFYKEALGGEILSVVMHGQMPGAPEAIKDKVMHLAMTAAGGNTLFLSDSFEPVTGNRSISMSLTFASEDEARTAFANLAEGGAVKYPFEHQPWGAHYGEVVDPFGVTWQVVKP</sequence>
<evidence type="ECO:0000259" key="1">
    <source>
        <dbReference type="Pfam" id="PF00903"/>
    </source>
</evidence>
<name>A0A927H8G2_9BACL</name>
<dbReference type="InterPro" id="IPR029068">
    <property type="entry name" value="Glyas_Bleomycin-R_OHBP_Dase"/>
</dbReference>
<dbReference type="InterPro" id="IPR028973">
    <property type="entry name" value="PhnB-like"/>
</dbReference>
<protein>
    <submittedName>
        <fullName evidence="2">VOC family protein</fullName>
    </submittedName>
</protein>
<reference evidence="2" key="1">
    <citation type="submission" date="2020-09" db="EMBL/GenBank/DDBJ databases">
        <title>A novel bacterium of genus Paenibacillus, isolated from South China Sea.</title>
        <authorList>
            <person name="Huang H."/>
            <person name="Mo K."/>
            <person name="Hu Y."/>
        </authorList>
    </citation>
    <scope>NUCLEOTIDE SEQUENCE</scope>
    <source>
        <strain evidence="2">IB182493</strain>
    </source>
</reference>
<dbReference type="InterPro" id="IPR004360">
    <property type="entry name" value="Glyas_Fos-R_dOase_dom"/>
</dbReference>
<proteinExistence type="predicted"/>
<dbReference type="Gene3D" id="3.10.180.10">
    <property type="entry name" value="2,3-Dihydroxybiphenyl 1,2-Dioxygenase, domain 1"/>
    <property type="match status" value="1"/>
</dbReference>
<keyword evidence="3" id="KW-1185">Reference proteome</keyword>
<dbReference type="PANTHER" id="PTHR33990:SF1">
    <property type="entry name" value="PROTEIN YJDN"/>
    <property type="match status" value="1"/>
</dbReference>
<dbReference type="PANTHER" id="PTHR33990">
    <property type="entry name" value="PROTEIN YJDN-RELATED"/>
    <property type="match status" value="1"/>
</dbReference>
<evidence type="ECO:0000313" key="3">
    <source>
        <dbReference type="Proteomes" id="UP000632125"/>
    </source>
</evidence>
<dbReference type="AlphaFoldDB" id="A0A927H8G2"/>
<gene>
    <name evidence="2" type="ORF">IDH41_18570</name>
</gene>
<dbReference type="EMBL" id="JACXIY010000022">
    <property type="protein sequence ID" value="MBD2870589.1"/>
    <property type="molecule type" value="Genomic_DNA"/>
</dbReference>